<gene>
    <name evidence="2" type="ORF">GBA65_03675</name>
</gene>
<evidence type="ECO:0000313" key="2">
    <source>
        <dbReference type="EMBL" id="QIN77763.1"/>
    </source>
</evidence>
<sequence>MGVAAFLRTAALLTGIANATLFWAVASSEALLGDDAGERFWPHGTVLVVLSGAAGVLAAEVLLRARRPIHERGSFARYLFVVLGIALGGALAGLALGVANLAFYVDPASGNTVTGMLFSAPILVVLAGFLGLVEGLVLALPLAAILGLYGSGVGGRP</sequence>
<dbReference type="KEGG" id="rmar:GBA65_03675"/>
<proteinExistence type="predicted"/>
<dbReference type="EMBL" id="CP045121">
    <property type="protein sequence ID" value="QIN77763.1"/>
    <property type="molecule type" value="Genomic_DNA"/>
</dbReference>
<organism evidence="2 3">
    <name type="scientific">Rubrobacter marinus</name>
    <dbReference type="NCBI Taxonomy" id="2653852"/>
    <lineage>
        <taxon>Bacteria</taxon>
        <taxon>Bacillati</taxon>
        <taxon>Actinomycetota</taxon>
        <taxon>Rubrobacteria</taxon>
        <taxon>Rubrobacterales</taxon>
        <taxon>Rubrobacteraceae</taxon>
        <taxon>Rubrobacter</taxon>
    </lineage>
</organism>
<keyword evidence="1" id="KW-1133">Transmembrane helix</keyword>
<dbReference type="Proteomes" id="UP000502706">
    <property type="component" value="Chromosome"/>
</dbReference>
<feature type="transmembrane region" description="Helical" evidence="1">
    <location>
        <begin position="122"/>
        <end position="149"/>
    </location>
</feature>
<name>A0A6G8PTV7_9ACTN</name>
<protein>
    <submittedName>
        <fullName evidence="2">Uncharacterized protein</fullName>
    </submittedName>
</protein>
<evidence type="ECO:0000256" key="1">
    <source>
        <dbReference type="SAM" id="Phobius"/>
    </source>
</evidence>
<evidence type="ECO:0000313" key="3">
    <source>
        <dbReference type="Proteomes" id="UP000502706"/>
    </source>
</evidence>
<dbReference type="AlphaFoldDB" id="A0A6G8PTV7"/>
<keyword evidence="1" id="KW-0812">Transmembrane</keyword>
<keyword evidence="1" id="KW-0472">Membrane</keyword>
<dbReference type="RefSeq" id="WP_166395444.1">
    <property type="nucleotide sequence ID" value="NZ_CP045121.1"/>
</dbReference>
<reference evidence="2 3" key="1">
    <citation type="submission" date="2019-10" db="EMBL/GenBank/DDBJ databases">
        <title>Rubrobacter sp nov SCSIO 52915 isolated from a deep-sea sediment in the South China Sea.</title>
        <authorList>
            <person name="Chen R.W."/>
        </authorList>
    </citation>
    <scope>NUCLEOTIDE SEQUENCE [LARGE SCALE GENOMIC DNA]</scope>
    <source>
        <strain evidence="2 3">SCSIO 52915</strain>
    </source>
</reference>
<keyword evidence="3" id="KW-1185">Reference proteome</keyword>
<feature type="transmembrane region" description="Helical" evidence="1">
    <location>
        <begin position="75"/>
        <end position="102"/>
    </location>
</feature>
<feature type="transmembrane region" description="Helical" evidence="1">
    <location>
        <begin position="43"/>
        <end position="63"/>
    </location>
</feature>
<accession>A0A6G8PTV7</accession>